<feature type="region of interest" description="Disordered" evidence="2">
    <location>
        <begin position="500"/>
        <end position="619"/>
    </location>
</feature>
<feature type="non-terminal residue" evidence="6">
    <location>
        <position position="1"/>
    </location>
</feature>
<dbReference type="InterPro" id="IPR049146">
    <property type="entry name" value="FAM186A_B_C"/>
</dbReference>
<evidence type="ECO:0000259" key="3">
    <source>
        <dbReference type="Pfam" id="PF20865"/>
    </source>
</evidence>
<dbReference type="Proteomes" id="UP000261680">
    <property type="component" value="Unplaced"/>
</dbReference>
<evidence type="ECO:0000259" key="4">
    <source>
        <dbReference type="Pfam" id="PF20870"/>
    </source>
</evidence>
<reference evidence="6" key="1">
    <citation type="submission" date="2025-08" db="UniProtKB">
        <authorList>
            <consortium name="RefSeq"/>
        </authorList>
    </citation>
    <scope>IDENTIFICATION</scope>
    <source>
        <tissue evidence="6">Whole blood</tissue>
    </source>
</reference>
<feature type="region of interest" description="Disordered" evidence="2">
    <location>
        <begin position="1968"/>
        <end position="2004"/>
    </location>
</feature>
<sequence length="2380" mass="265134">IKMQGGIDPESESEKEVADSTIISSKALYKSGVPQLEIPFAVQDVISRIEQAQLYRAREDINMQLTDILLNVQRIINRYTLDENVHSGRKISLTEYKKRRVNFLEKIVTYTKNAEIREKTLVYILAWLEEWNAILSEMTAIDIEEHHHWIAQMEFLPEMFKAIENNVKKLSRICVSLLEEKKRQKKKITSRGTLWKSWKERVIKRPATAHALRPDQMISDEFATNTKVSEIQYMLQELINSMMFNKLENNAIKYISSTIINLSKALSTVNDELKVFNLQSANMYISETSEEEKELSLKIMRELSEKNEMLQQKLQDAEEKYEQFIRSKRVVEPQVGTALPTSTLKVLPELSSQSSTSKADIEDSVDDILVKEFENIIDEAQTKGTKGLGTKWDSAISYTAPVEMTPDSIDERYPLLEKKQKESSGDITEDKISLKKGDDYQKDGTDQYQSQKKKRTKGPYMHETSGLNVSDDKGKEKDSETKLDYYLELQSREKKRKEIKSFLEDKSKSSTESRSQHVPADYPSADTKSPGFRSGTSSIWEQLRKLKPEYSRDKSQISSENKEESTTESMDKESKSETSSPAEQFAFTQLGDPSEKVKTKGKKHHISPGATTSKQRKAEEDISVFAKKVKSHGLVKPKSRVTEETSEATRVLGSPDGKSEESNLEEFQKAIMAFLKEKTDNIGKPLDKKTVPKEELLLKTAEVEKLGIIKAKIEEYFQNVAETVTKTLRKYKDIKSAGQVEEKPIKRKKEVSFMPGVHFQKPISAKSEISTLLSPKSMDPLTHNLIQAILTEIEGEKDAPVASTVGRDHKEKEKQRREEQLQEGQEKIFGKGLKHQLQEGSFWKKSYEMTNKKLQEEESWLQTKEGKQGQQKQKQWQEKEMWKEQQKQRMQKQTEQDEEQMQSEEEEDYQKPKQQQLEAWNKKMEKQGVPLEKEKGQQKRHVQKEVRHQELEINWEKEQKQKPRRNVEDHERQRQKKPKDQMKINEKNSEEQEMFSQTSMTRSPWGKSIPKVASQLRQRKEFHGHPKALHILADGKHAIPFTPPSSTQSPSPEAFPVSGQSPTKFLTLTPQQAQAQGITLTPQQAQAQGITLTPQQAQALGITLTPEQAQALGITLTPEQAQALGITLTPQQAQAQGITLTPQQAQAQGITLTPEQAQALGITLTPEQAQAQGITLTAEQAQELGITLTPEQAQALGITLTPGQAQALGITLTPRQAQAQGITLTPRQAQAQGITLTPRQAQAQGITLTPRQAQAQGITLTPRQAQAQGITLTPRQAQAQGITLTPRQAQAQGITLTPRQAQAQGITLTPRQAQAQGITLTPRQAQAQGITLTPRQAQAQGITLTPRQAQAQGITLTPRQAQAQGITLTPRQAQAQGITLTPRQAQAQGITLTPRQAQAQGITLTPRQAQAQGITLTPRQAQAQGITLTPRQAQAQGITLTPRQAQAQGITLTPRQAQAQGITLTPRQAQAQGITLTPRQAQAQGITLTPRQAQAQGITLTPRQAQAQGITLTPRQAQAQGITLTPRQAQAQGITLTPRQAQAQGITLTPRQAQALGITLTPEQAQAQGITLTPQQAQALGITLTPQQAQALGITLTPGQAQALGITLTPRQAQALGITLTPQQAQALGLTLTPQQIQALGIPITPESALLSAVTLTPEQTQALGAPLSSEQAQALGISFSPEHFWKFGVPLTSDKFQEFPFEQVQTLGAPFIPGQSHPMGITLMSEEDQQSSEQPSPLGAHPPLEQTLKVGIIPVTDKFIIPGAPHISKQFPKLAPSSLRSFQRLAPIAEKSSVFEFSSTPLQISGSPLSQAPGKLLGMRIPSDPGKLLVPQTFPSSKQSLISEGQSTSVRFAAPEVPLAPGKLALETLLHARKFLRDSWTPQLPLISEDPLAPRQPFISGVPLSSAQIPSLLAPLSPREPLVPGTSSILEPRPLTLSEKPQAFQPPATYKQSLYLQVPSPLGQDQASPLWIPPIPGHPPTLWTSPTPGKPQKDMSSSVSKKSKERLAIISSLKSKSVPFTAKNFQISEVSDTSEEIQTLHDTIAMEQFQSYLTDYRTPVSQAPYIGGRALPPLTKPLTTKLPKTSQISSSEWDRKTQFPPIDKSWILTSDSVTKKPKRMVPPSSPQELKEQGYFVDVEAQRKNLILLNQATESSGLPSQLHTTARNLIIETLHTDTVRLGYLFRKYIAYRLIQRARNNIIRRLQAIQNTGKGYETQNLFIMLSRIDDYQKKMMQVWTNKQKSLEQKRNQCLRKMMLLFSQLQGMYKLNLSQPIPLIIDKKQIPASTKFVQQPFLELLIEEDRKSDTFKKFRQGDQMGAIWNADLSTSSYPITEKTAIHSPWAQLGGYPDIPMLLQLDVQSTFRKSLASIKSQLKKIPK</sequence>
<keyword evidence="5" id="KW-1185">Reference proteome</keyword>
<feature type="domain" description="FAM186A/B C-terminal" evidence="3">
    <location>
        <begin position="2132"/>
        <end position="2359"/>
    </location>
</feature>
<evidence type="ECO:0000313" key="6">
    <source>
        <dbReference type="RefSeq" id="XP_040497882.1"/>
    </source>
</evidence>
<feature type="compositionally biased region" description="Acidic residues" evidence="2">
    <location>
        <begin position="896"/>
        <end position="908"/>
    </location>
</feature>
<dbReference type="CTD" id="121006"/>
<dbReference type="PANTHER" id="PTHR33590">
    <property type="entry name" value="GLUTENIN, HIGH MOLECULAR WEIGHT SUBUNIT PW212-RELATED PROTEIN"/>
    <property type="match status" value="1"/>
</dbReference>
<evidence type="ECO:0000256" key="2">
    <source>
        <dbReference type="SAM" id="MobiDB-lite"/>
    </source>
</evidence>
<dbReference type="KEGG" id="umr:103675635"/>
<feature type="compositionally biased region" description="Basic and acidic residues" evidence="2">
    <location>
        <begin position="500"/>
        <end position="515"/>
    </location>
</feature>
<feature type="region of interest" description="Disordered" evidence="2">
    <location>
        <begin position="631"/>
        <end position="663"/>
    </location>
</feature>
<feature type="region of interest" description="Disordered" evidence="2">
    <location>
        <begin position="858"/>
        <end position="1007"/>
    </location>
</feature>
<feature type="region of interest" description="Disordered" evidence="2">
    <location>
        <begin position="417"/>
        <end position="479"/>
    </location>
</feature>
<feature type="compositionally biased region" description="Basic and acidic residues" evidence="2">
    <location>
        <begin position="417"/>
        <end position="445"/>
    </location>
</feature>
<dbReference type="RefSeq" id="XP_040497882.1">
    <property type="nucleotide sequence ID" value="XM_040641948.1"/>
</dbReference>
<evidence type="ECO:0000256" key="1">
    <source>
        <dbReference type="SAM" id="Coils"/>
    </source>
</evidence>
<dbReference type="InterPro" id="IPR049147">
    <property type="entry name" value="FAM186A_PQQAQ"/>
</dbReference>
<dbReference type="GeneID" id="103675635"/>
<gene>
    <name evidence="6" type="primary">FAM186A</name>
</gene>
<feature type="compositionally biased region" description="Basic and acidic residues" evidence="2">
    <location>
        <begin position="542"/>
        <end position="576"/>
    </location>
</feature>
<feature type="compositionally biased region" description="Basic and acidic residues" evidence="2">
    <location>
        <begin position="470"/>
        <end position="479"/>
    </location>
</feature>
<feature type="region of interest" description="Disordered" evidence="2">
    <location>
        <begin position="797"/>
        <end position="834"/>
    </location>
</feature>
<dbReference type="Pfam" id="PF20869">
    <property type="entry name" value="FAM186A_PQQAQ"/>
    <property type="match status" value="9"/>
</dbReference>
<dbReference type="Pfam" id="PF20870">
    <property type="entry name" value="FAM186A-B_N"/>
    <property type="match status" value="1"/>
</dbReference>
<feature type="compositionally biased region" description="Basic and acidic residues" evidence="2">
    <location>
        <begin position="806"/>
        <end position="829"/>
    </location>
</feature>
<organism evidence="5 6">
    <name type="scientific">Ursus maritimus</name>
    <name type="common">Polar bear</name>
    <name type="synonym">Thalarctos maritimus</name>
    <dbReference type="NCBI Taxonomy" id="29073"/>
    <lineage>
        <taxon>Eukaryota</taxon>
        <taxon>Metazoa</taxon>
        <taxon>Chordata</taxon>
        <taxon>Craniata</taxon>
        <taxon>Vertebrata</taxon>
        <taxon>Euteleostomi</taxon>
        <taxon>Mammalia</taxon>
        <taxon>Eutheria</taxon>
        <taxon>Laurasiatheria</taxon>
        <taxon>Carnivora</taxon>
        <taxon>Caniformia</taxon>
        <taxon>Ursidae</taxon>
        <taxon>Ursus</taxon>
    </lineage>
</organism>
<name>A0A8M1GSW7_URSMA</name>
<dbReference type="InterPro" id="IPR049144">
    <property type="entry name" value="FAM186A_B_N"/>
</dbReference>
<feature type="coiled-coil region" evidence="1">
    <location>
        <begin position="300"/>
        <end position="327"/>
    </location>
</feature>
<accession>A0A8M1GSW7</accession>
<dbReference type="Pfam" id="PF20865">
    <property type="entry name" value="FAM186A-B_C"/>
    <property type="match status" value="1"/>
</dbReference>
<protein>
    <submittedName>
        <fullName evidence="6">Protein FAM186A</fullName>
    </submittedName>
</protein>
<dbReference type="OrthoDB" id="9942939at2759"/>
<feature type="compositionally biased region" description="Basic and acidic residues" evidence="2">
    <location>
        <begin position="875"/>
        <end position="895"/>
    </location>
</feature>
<evidence type="ECO:0000313" key="5">
    <source>
        <dbReference type="Proteomes" id="UP000261680"/>
    </source>
</evidence>
<feature type="compositionally biased region" description="Basic and acidic residues" evidence="2">
    <location>
        <begin position="920"/>
        <end position="990"/>
    </location>
</feature>
<keyword evidence="1" id="KW-0175">Coiled coil</keyword>
<proteinExistence type="predicted"/>
<feature type="domain" description="FAM186A/B N-terminal" evidence="4">
    <location>
        <begin position="34"/>
        <end position="274"/>
    </location>
</feature>
<dbReference type="PANTHER" id="PTHR33590:SF2">
    <property type="entry name" value="PROTEIN FAM186A"/>
    <property type="match status" value="1"/>
</dbReference>